<dbReference type="Pfam" id="PF24485">
    <property type="entry name" value="zf-C2H2_DHX34"/>
    <property type="match status" value="1"/>
</dbReference>
<dbReference type="GO" id="GO:0004386">
    <property type="term" value="F:helicase activity"/>
    <property type="evidence" value="ECO:0007669"/>
    <property type="project" value="UniProtKB-KW"/>
</dbReference>
<feature type="compositionally biased region" description="Basic and acidic residues" evidence="5">
    <location>
        <begin position="1123"/>
        <end position="1138"/>
    </location>
</feature>
<protein>
    <recommendedName>
        <fullName evidence="10">ATP-dependent RNA helicase DHX34</fullName>
    </recommendedName>
</protein>
<dbReference type="EMBL" id="JAZDUA010000003">
    <property type="protein sequence ID" value="KAK7874342.1"/>
    <property type="molecule type" value="Genomic_DNA"/>
</dbReference>
<dbReference type="InterPro" id="IPR011545">
    <property type="entry name" value="DEAD/DEAH_box_helicase_dom"/>
</dbReference>
<keyword evidence="4" id="KW-0067">ATP-binding</keyword>
<feature type="compositionally biased region" description="Basic residues" evidence="5">
    <location>
        <begin position="744"/>
        <end position="757"/>
    </location>
</feature>
<dbReference type="FunFam" id="3.40.50.300:FF:000540">
    <property type="entry name" value="probable ATP-dependent RNA helicase DHX34"/>
    <property type="match status" value="1"/>
</dbReference>
<dbReference type="InterPro" id="IPR011709">
    <property type="entry name" value="DEAD-box_helicase_OB_fold"/>
</dbReference>
<feature type="region of interest" description="Disordered" evidence="5">
    <location>
        <begin position="1120"/>
        <end position="1145"/>
    </location>
</feature>
<dbReference type="PANTHER" id="PTHR18934:SF221">
    <property type="entry name" value="ATP-DEPENDENT RNA HELICASE DHX34-RELATED"/>
    <property type="match status" value="1"/>
</dbReference>
<evidence type="ECO:0000259" key="7">
    <source>
        <dbReference type="PROSITE" id="PS51194"/>
    </source>
</evidence>
<keyword evidence="3" id="KW-0347">Helicase</keyword>
<dbReference type="AlphaFoldDB" id="A0AAN9W9N1"/>
<dbReference type="CDD" id="cd18791">
    <property type="entry name" value="SF2_C_RHA"/>
    <property type="match status" value="1"/>
</dbReference>
<dbReference type="SMART" id="SM00487">
    <property type="entry name" value="DEXDc"/>
    <property type="match status" value="1"/>
</dbReference>
<sequence length="1184" mass="134278">MSKRRNPDSDRDYRHERHDKKKYSKKQIFEDFDRSRSVVHHGSKSNELSGHSSHHGEAGSSNQNTDNFEYWKRDLDEVLSKCSISDKDEFWKFIRSYMTMQKKAQNRNEIFDYKKTDCVPLTLCGGVEKLYTRLNANASLTLTKFKEFCDVICLYLDFRQKEKFSKLVKLRECQKNLPITQYKEDIVKAVQENRVVIVAGDTGCGKSTQVPQYLLNSGFKCIACTQPRRIACIALCKRVSYETLDRYGREVGYQIRFEKSRSQDTRILFITEGLLLRQVSTDSLLSTYDVIVMDEAHERHLHGDFLLGVLKCLLHQRPDLKLILMSATINIELFQRFFAREEPAIIQVPGRLHPIKLKYCPISKEDQPSRGERFNAAPYIRVLQLIDDKYPKDERGDVLMFLSGMSEISAVVEAAQEYASMTQSWVVLPLHSALSLADQDKVFDYPPEGYRKCVVATNIAETSITIDGIRFVVDSGKMKQMSFDPGTRMQRLKEFWVSQANAEQRKGRAGRTGPGVCFRLFSEEQYNDLEAYTEPEIHRVPLDSLILQMLALGLPDARQFPFLEAPPEGAIEGALLSLQQQGALSEEEQLTPMGKLLAALPVDVALGKLLLAGCLLHQQGPALALAAALSVQSPFSGRASRDPDIEAARGELESDHGDPPALLAALRTWLQEKQQPGSGARRWCKRLGLEEQRFFEMVKLQRQFRDLLQDVGLLNEDRSTSTPSTAAERAMRHGEMRLLHKLRREQRAAGPRKRRRLRADTWQLATGEDEEEPDHDADVRDVEFRLSHSGSQLQNLLVGASANSAAELGLLKLLVVSGLYPQLAVADEFNASKSVSEMLFHTSTKPFVALHPMSYFGRHPQVLQLSDADVEAPARSQGRLPLSSKHQLLCYMSLLETTKPYLMNTLRIPAAQSLLLFCQNLDTSLDFSRVVCDEWLELEFSAPPSAAMLLHRVSQLRMQWVRLLALKLDVVSRHQKQNSEDEQSESETSAVMPSADADAEAARLSAHLAAELPRLLHVDISYSISRLLAADRKVLFVGPGVNNSTIEPNPFLPKETTIKTEFQVQPHPRKGGMRVTPFLTYGCLEDAIEDPPPLEEWHCELCDFMGVLQPLQQLQHLHMCQSSKEEQQKSEHSEENKQSRPNAENHQCPICKKYLQVSAIELLRHRRQCAARTDADQKDKKKEK</sequence>
<comment type="caution">
    <text evidence="8">The sequence shown here is derived from an EMBL/GenBank/DDBJ whole genome shotgun (WGS) entry which is preliminary data.</text>
</comment>
<feature type="domain" description="Helicase C-terminal" evidence="7">
    <location>
        <begin position="385"/>
        <end position="553"/>
    </location>
</feature>
<keyword evidence="9" id="KW-1185">Reference proteome</keyword>
<dbReference type="SUPFAM" id="SSF52540">
    <property type="entry name" value="P-loop containing nucleoside triphosphate hydrolases"/>
    <property type="match status" value="1"/>
</dbReference>
<evidence type="ECO:0000313" key="9">
    <source>
        <dbReference type="Proteomes" id="UP001378592"/>
    </source>
</evidence>
<dbReference type="Pfam" id="PF00270">
    <property type="entry name" value="DEAD"/>
    <property type="match status" value="1"/>
</dbReference>
<dbReference type="InterPro" id="IPR056382">
    <property type="entry name" value="DHX34_Znf-C2H2"/>
</dbReference>
<dbReference type="Pfam" id="PF00271">
    <property type="entry name" value="Helicase_C"/>
    <property type="match status" value="1"/>
</dbReference>
<dbReference type="Pfam" id="PF21010">
    <property type="entry name" value="HA2_C"/>
    <property type="match status" value="1"/>
</dbReference>
<dbReference type="PANTHER" id="PTHR18934">
    <property type="entry name" value="ATP-DEPENDENT RNA HELICASE"/>
    <property type="match status" value="1"/>
</dbReference>
<evidence type="ECO:0000256" key="3">
    <source>
        <dbReference type="ARBA" id="ARBA00022806"/>
    </source>
</evidence>
<evidence type="ECO:0000256" key="5">
    <source>
        <dbReference type="SAM" id="MobiDB-lite"/>
    </source>
</evidence>
<dbReference type="CDD" id="cd17979">
    <property type="entry name" value="DEXHc_DHX34"/>
    <property type="match status" value="1"/>
</dbReference>
<dbReference type="SMART" id="SM00490">
    <property type="entry name" value="HELICc"/>
    <property type="match status" value="1"/>
</dbReference>
<feature type="compositionally biased region" description="Basic and acidic residues" evidence="5">
    <location>
        <begin position="1"/>
        <end position="16"/>
    </location>
</feature>
<dbReference type="SMART" id="SM00847">
    <property type="entry name" value="HA2"/>
    <property type="match status" value="1"/>
</dbReference>
<organism evidence="8 9">
    <name type="scientific">Gryllus longicercus</name>
    <dbReference type="NCBI Taxonomy" id="2509291"/>
    <lineage>
        <taxon>Eukaryota</taxon>
        <taxon>Metazoa</taxon>
        <taxon>Ecdysozoa</taxon>
        <taxon>Arthropoda</taxon>
        <taxon>Hexapoda</taxon>
        <taxon>Insecta</taxon>
        <taxon>Pterygota</taxon>
        <taxon>Neoptera</taxon>
        <taxon>Polyneoptera</taxon>
        <taxon>Orthoptera</taxon>
        <taxon>Ensifera</taxon>
        <taxon>Gryllidea</taxon>
        <taxon>Grylloidea</taxon>
        <taxon>Gryllidae</taxon>
        <taxon>Gryllinae</taxon>
        <taxon>Gryllus</taxon>
    </lineage>
</organism>
<dbReference type="InterPro" id="IPR001650">
    <property type="entry name" value="Helicase_C-like"/>
</dbReference>
<keyword evidence="1" id="KW-0547">Nucleotide-binding</keyword>
<dbReference type="GO" id="GO:0005524">
    <property type="term" value="F:ATP binding"/>
    <property type="evidence" value="ECO:0007669"/>
    <property type="project" value="UniProtKB-KW"/>
</dbReference>
<evidence type="ECO:0000259" key="6">
    <source>
        <dbReference type="PROSITE" id="PS51192"/>
    </source>
</evidence>
<dbReference type="Pfam" id="PF07717">
    <property type="entry name" value="OB_NTP_bind"/>
    <property type="match status" value="1"/>
</dbReference>
<feature type="region of interest" description="Disordered" evidence="5">
    <location>
        <begin position="1"/>
        <end position="63"/>
    </location>
</feature>
<dbReference type="Proteomes" id="UP001378592">
    <property type="component" value="Unassembled WGS sequence"/>
</dbReference>
<dbReference type="InterPro" id="IPR027417">
    <property type="entry name" value="P-loop_NTPase"/>
</dbReference>
<feature type="region of interest" description="Disordered" evidence="5">
    <location>
        <begin position="975"/>
        <end position="996"/>
    </location>
</feature>
<evidence type="ECO:0000313" key="8">
    <source>
        <dbReference type="EMBL" id="KAK7874342.1"/>
    </source>
</evidence>
<feature type="region of interest" description="Disordered" evidence="5">
    <location>
        <begin position="744"/>
        <end position="776"/>
    </location>
</feature>
<dbReference type="FunFam" id="3.40.50.300:FF:000725">
    <property type="entry name" value="probable ATP-dependent RNA helicase DHX34"/>
    <property type="match status" value="1"/>
</dbReference>
<keyword evidence="2" id="KW-0378">Hydrolase</keyword>
<dbReference type="PROSITE" id="PS51192">
    <property type="entry name" value="HELICASE_ATP_BIND_1"/>
    <property type="match status" value="1"/>
</dbReference>
<proteinExistence type="predicted"/>
<dbReference type="Pfam" id="PF04408">
    <property type="entry name" value="WHD_HA2"/>
    <property type="match status" value="1"/>
</dbReference>
<feature type="domain" description="Helicase ATP-binding" evidence="6">
    <location>
        <begin position="187"/>
        <end position="347"/>
    </location>
</feature>
<evidence type="ECO:0000256" key="4">
    <source>
        <dbReference type="ARBA" id="ARBA00022840"/>
    </source>
</evidence>
<name>A0AAN9W9N1_9ORTH</name>
<dbReference type="Gene3D" id="1.20.120.1080">
    <property type="match status" value="1"/>
</dbReference>
<dbReference type="InterPro" id="IPR048333">
    <property type="entry name" value="HA2_WH"/>
</dbReference>
<dbReference type="GO" id="GO:0003723">
    <property type="term" value="F:RNA binding"/>
    <property type="evidence" value="ECO:0007669"/>
    <property type="project" value="TreeGrafter"/>
</dbReference>
<dbReference type="InterPro" id="IPR007502">
    <property type="entry name" value="Helicase-assoc_dom"/>
</dbReference>
<reference evidence="8 9" key="1">
    <citation type="submission" date="2024-03" db="EMBL/GenBank/DDBJ databases">
        <title>The genome assembly and annotation of the cricket Gryllus longicercus Weissman &amp; Gray.</title>
        <authorList>
            <person name="Szrajer S."/>
            <person name="Gray D."/>
            <person name="Ylla G."/>
        </authorList>
    </citation>
    <scope>NUCLEOTIDE SEQUENCE [LARGE SCALE GENOMIC DNA]</scope>
    <source>
        <strain evidence="8">DAG 2021-001</strain>
        <tissue evidence="8">Whole body minus gut</tissue>
    </source>
</reference>
<dbReference type="PROSITE" id="PS51194">
    <property type="entry name" value="HELICASE_CTER"/>
    <property type="match status" value="1"/>
</dbReference>
<dbReference type="Gene3D" id="3.40.50.300">
    <property type="entry name" value="P-loop containing nucleotide triphosphate hydrolases"/>
    <property type="match status" value="2"/>
</dbReference>
<dbReference type="InterPro" id="IPR014001">
    <property type="entry name" value="Helicase_ATP-bd"/>
</dbReference>
<feature type="compositionally biased region" description="Basic and acidic residues" evidence="5">
    <location>
        <begin position="27"/>
        <end position="36"/>
    </location>
</feature>
<evidence type="ECO:0000256" key="1">
    <source>
        <dbReference type="ARBA" id="ARBA00022741"/>
    </source>
</evidence>
<evidence type="ECO:0000256" key="2">
    <source>
        <dbReference type="ARBA" id="ARBA00022801"/>
    </source>
</evidence>
<gene>
    <name evidence="8" type="ORF">R5R35_007814</name>
</gene>
<dbReference type="GO" id="GO:0016787">
    <property type="term" value="F:hydrolase activity"/>
    <property type="evidence" value="ECO:0007669"/>
    <property type="project" value="UniProtKB-KW"/>
</dbReference>
<accession>A0AAN9W9N1</accession>
<evidence type="ECO:0008006" key="10">
    <source>
        <dbReference type="Google" id="ProtNLM"/>
    </source>
</evidence>